<keyword evidence="7" id="KW-1185">Reference proteome</keyword>
<evidence type="ECO:0000256" key="4">
    <source>
        <dbReference type="SAM" id="MobiDB-lite"/>
    </source>
</evidence>
<proteinExistence type="predicted"/>
<comment type="caution">
    <text evidence="6">The sequence shown here is derived from an EMBL/GenBank/DDBJ whole genome shotgun (WGS) entry which is preliminary data.</text>
</comment>
<keyword evidence="3" id="KW-0418">Kinase</keyword>
<gene>
    <name evidence="6" type="ORF">MVEN_00502100</name>
</gene>
<evidence type="ECO:0000256" key="3">
    <source>
        <dbReference type="ARBA" id="ARBA00022777"/>
    </source>
</evidence>
<dbReference type="GO" id="GO:0005524">
    <property type="term" value="F:ATP binding"/>
    <property type="evidence" value="ECO:0007669"/>
    <property type="project" value="InterPro"/>
</dbReference>
<evidence type="ECO:0000259" key="5">
    <source>
        <dbReference type="PROSITE" id="PS51158"/>
    </source>
</evidence>
<organism evidence="6 7">
    <name type="scientific">Mycena venus</name>
    <dbReference type="NCBI Taxonomy" id="2733690"/>
    <lineage>
        <taxon>Eukaryota</taxon>
        <taxon>Fungi</taxon>
        <taxon>Dikarya</taxon>
        <taxon>Basidiomycota</taxon>
        <taxon>Agaricomycotina</taxon>
        <taxon>Agaricomycetes</taxon>
        <taxon>Agaricomycetidae</taxon>
        <taxon>Agaricales</taxon>
        <taxon>Marasmiineae</taxon>
        <taxon>Mycenaceae</taxon>
        <taxon>Mycena</taxon>
    </lineage>
</organism>
<sequence length="715" mass="79710">MQLCPKCKRNTLSLPTEASGMNNDILNYRRKYQTCDCGYFHWNQGKTALEDIPDDVKMQFAMRSSLKTPQPSETHVLCGESNCQTNSNQRRRANKECGHNPVLCANCCKAKGGCPVHRCTTRDVPSVSGSSTTTAVDTPDEPRRYFARPLDSEYARPYIQAHQHRFLANSRVEEDAKLKDIEDNTFTAVVWKKDAPAPAELFRLVADQHKFAPANFPAIMQVAQNGLIAVLDSVSLKWVNHDIRLPIPVNCGLRILLRAIDVVDCAEFEAEISSLPPVLSAPISSTSSVVPTALPEDDSDDPVPVDPPPSVKAEPKKFPLKYTCDMRKPMAGIAGIAGRDKIEGAFMEAFPGIPYKSKTVYKHLRFYRQGLTHGFIEKFAAHGRTPSGRWNEMVSALKAVKTGKRVPLTLAPTPKPEPRVIDLTQGRASRAEIQSVINDVDAGMQGPQNVLVYDGDKKVCQMKMSHFRVMNGVLQDYSPDEPLSTFEIWEEYHSGTRFKVHMSNFTRPSHPTVDKIACVFKDLPAQDNHSTTVWIEGARSAECKAMWEYFQTAAVARGIKLPDIDFAATALLTNNVTGLLSLTQPFYHGVRVPLSSLVADFWDALSAFSHWTYKWNDYNSVYVDFEGLLSGNGYRIFDSRTHIIDLNKNRGFDFMTSQGEQGVREFRDSHNCNSICSALGLGPLPLVFPPPPSMLELDEGDRWMLGMGDDDANLI</sequence>
<dbReference type="PROSITE" id="PS51158">
    <property type="entry name" value="ALPHA_KINASE"/>
    <property type="match status" value="1"/>
</dbReference>
<dbReference type="AlphaFoldDB" id="A0A8H6YWK2"/>
<dbReference type="OrthoDB" id="2969033at2759"/>
<feature type="domain" description="Alpha-type protein kinase" evidence="5">
    <location>
        <begin position="607"/>
        <end position="684"/>
    </location>
</feature>
<dbReference type="Pfam" id="PF02816">
    <property type="entry name" value="Alpha_kinase"/>
    <property type="match status" value="1"/>
</dbReference>
<name>A0A8H6YWK2_9AGAR</name>
<dbReference type="InterPro" id="IPR004166">
    <property type="entry name" value="a-kinase_dom"/>
</dbReference>
<accession>A0A8H6YWK2</accession>
<dbReference type="EMBL" id="JACAZI010000003">
    <property type="protein sequence ID" value="KAF7366247.1"/>
    <property type="molecule type" value="Genomic_DNA"/>
</dbReference>
<keyword evidence="1" id="KW-0723">Serine/threonine-protein kinase</keyword>
<keyword evidence="2" id="KW-0808">Transferase</keyword>
<evidence type="ECO:0000256" key="2">
    <source>
        <dbReference type="ARBA" id="ARBA00022679"/>
    </source>
</evidence>
<evidence type="ECO:0000313" key="6">
    <source>
        <dbReference type="EMBL" id="KAF7366247.1"/>
    </source>
</evidence>
<dbReference type="Gene3D" id="3.20.200.10">
    <property type="entry name" value="MHCK/EF2 kinase"/>
    <property type="match status" value="1"/>
</dbReference>
<evidence type="ECO:0000313" key="7">
    <source>
        <dbReference type="Proteomes" id="UP000620124"/>
    </source>
</evidence>
<dbReference type="SUPFAM" id="SSF56112">
    <property type="entry name" value="Protein kinase-like (PK-like)"/>
    <property type="match status" value="1"/>
</dbReference>
<dbReference type="GO" id="GO:0004674">
    <property type="term" value="F:protein serine/threonine kinase activity"/>
    <property type="evidence" value="ECO:0007669"/>
    <property type="project" value="UniProtKB-KW"/>
</dbReference>
<protein>
    <recommendedName>
        <fullName evidence="5">Alpha-type protein kinase domain-containing protein</fullName>
    </recommendedName>
</protein>
<evidence type="ECO:0000256" key="1">
    <source>
        <dbReference type="ARBA" id="ARBA00022527"/>
    </source>
</evidence>
<feature type="region of interest" description="Disordered" evidence="4">
    <location>
        <begin position="289"/>
        <end position="310"/>
    </location>
</feature>
<reference evidence="6" key="1">
    <citation type="submission" date="2020-05" db="EMBL/GenBank/DDBJ databases">
        <title>Mycena genomes resolve the evolution of fungal bioluminescence.</title>
        <authorList>
            <person name="Tsai I.J."/>
        </authorList>
    </citation>
    <scope>NUCLEOTIDE SEQUENCE</scope>
    <source>
        <strain evidence="6">CCC161011</strain>
    </source>
</reference>
<dbReference type="InterPro" id="IPR011009">
    <property type="entry name" value="Kinase-like_dom_sf"/>
</dbReference>
<dbReference type="Proteomes" id="UP000620124">
    <property type="component" value="Unassembled WGS sequence"/>
</dbReference>